<comment type="subcellular location">
    <subcellularLocation>
        <location evidence="1">Nucleus</location>
    </subcellularLocation>
</comment>
<dbReference type="CDD" id="cd00067">
    <property type="entry name" value="GAL4"/>
    <property type="match status" value="1"/>
</dbReference>
<dbReference type="GO" id="GO:0000981">
    <property type="term" value="F:DNA-binding transcription factor activity, RNA polymerase II-specific"/>
    <property type="evidence" value="ECO:0007669"/>
    <property type="project" value="InterPro"/>
</dbReference>
<dbReference type="PROSITE" id="PS00463">
    <property type="entry name" value="ZN2_CY6_FUNGAL_1"/>
    <property type="match status" value="1"/>
</dbReference>
<dbReference type="SMART" id="SM00066">
    <property type="entry name" value="GAL4"/>
    <property type="match status" value="1"/>
</dbReference>
<keyword evidence="5" id="KW-1185">Reference proteome</keyword>
<protein>
    <submittedName>
        <fullName evidence="4">Fungal-specific transcription factor domain-containing protein</fullName>
    </submittedName>
</protein>
<dbReference type="Pfam" id="PF00172">
    <property type="entry name" value="Zn_clus"/>
    <property type="match status" value="1"/>
</dbReference>
<comment type="caution">
    <text evidence="4">The sequence shown here is derived from an EMBL/GenBank/DDBJ whole genome shotgun (WGS) entry which is preliminary data.</text>
</comment>
<dbReference type="EMBL" id="MU254614">
    <property type="protein sequence ID" value="KAG9240058.1"/>
    <property type="molecule type" value="Genomic_DNA"/>
</dbReference>
<dbReference type="GO" id="GO:0005634">
    <property type="term" value="C:nucleus"/>
    <property type="evidence" value="ECO:0007669"/>
    <property type="project" value="UniProtKB-SubCell"/>
</dbReference>
<dbReference type="Proteomes" id="UP000887226">
    <property type="component" value="Unassembled WGS sequence"/>
</dbReference>
<evidence type="ECO:0000313" key="5">
    <source>
        <dbReference type="Proteomes" id="UP000887226"/>
    </source>
</evidence>
<organism evidence="4 5">
    <name type="scientific">Calycina marina</name>
    <dbReference type="NCBI Taxonomy" id="1763456"/>
    <lineage>
        <taxon>Eukaryota</taxon>
        <taxon>Fungi</taxon>
        <taxon>Dikarya</taxon>
        <taxon>Ascomycota</taxon>
        <taxon>Pezizomycotina</taxon>
        <taxon>Leotiomycetes</taxon>
        <taxon>Helotiales</taxon>
        <taxon>Pezizellaceae</taxon>
        <taxon>Calycina</taxon>
    </lineage>
</organism>
<dbReference type="PANTHER" id="PTHR37534:SF46">
    <property type="entry name" value="ZN(II)2CYS6 TRANSCRIPTION FACTOR (EUROFUNG)"/>
    <property type="match status" value="1"/>
</dbReference>
<dbReference type="Pfam" id="PF11951">
    <property type="entry name" value="Fungal_trans_2"/>
    <property type="match status" value="1"/>
</dbReference>
<dbReference type="PANTHER" id="PTHR37534">
    <property type="entry name" value="TRANSCRIPTIONAL ACTIVATOR PROTEIN UGA3"/>
    <property type="match status" value="1"/>
</dbReference>
<dbReference type="InterPro" id="IPR001138">
    <property type="entry name" value="Zn2Cys6_DnaBD"/>
</dbReference>
<dbReference type="PROSITE" id="PS50048">
    <property type="entry name" value="ZN2_CY6_FUNGAL_2"/>
    <property type="match status" value="1"/>
</dbReference>
<evidence type="ECO:0000256" key="2">
    <source>
        <dbReference type="ARBA" id="ARBA00023242"/>
    </source>
</evidence>
<feature type="domain" description="Zn(2)-C6 fungal-type" evidence="3">
    <location>
        <begin position="57"/>
        <end position="85"/>
    </location>
</feature>
<dbReference type="OrthoDB" id="5213892at2759"/>
<dbReference type="SUPFAM" id="SSF57701">
    <property type="entry name" value="Zn2/Cys6 DNA-binding domain"/>
    <property type="match status" value="1"/>
</dbReference>
<dbReference type="InterPro" id="IPR036864">
    <property type="entry name" value="Zn2-C6_fun-type_DNA-bd_sf"/>
</dbReference>
<dbReference type="Gene3D" id="4.10.240.10">
    <property type="entry name" value="Zn(2)-C6 fungal-type DNA-binding domain"/>
    <property type="match status" value="1"/>
</dbReference>
<dbReference type="AlphaFoldDB" id="A0A9P8CAL8"/>
<evidence type="ECO:0000259" key="3">
    <source>
        <dbReference type="PROSITE" id="PS50048"/>
    </source>
</evidence>
<gene>
    <name evidence="4" type="ORF">BJ878DRAFT_450192</name>
</gene>
<evidence type="ECO:0000256" key="1">
    <source>
        <dbReference type="ARBA" id="ARBA00004123"/>
    </source>
</evidence>
<reference evidence="4" key="1">
    <citation type="journal article" date="2021" name="IMA Fungus">
        <title>Genomic characterization of three marine fungi, including Emericellopsis atlantica sp. nov. with signatures of a generalist lifestyle and marine biomass degradation.</title>
        <authorList>
            <person name="Hagestad O.C."/>
            <person name="Hou L."/>
            <person name="Andersen J.H."/>
            <person name="Hansen E.H."/>
            <person name="Altermark B."/>
            <person name="Li C."/>
            <person name="Kuhnert E."/>
            <person name="Cox R.J."/>
            <person name="Crous P.W."/>
            <person name="Spatafora J.W."/>
            <person name="Lail K."/>
            <person name="Amirebrahimi M."/>
            <person name="Lipzen A."/>
            <person name="Pangilinan J."/>
            <person name="Andreopoulos W."/>
            <person name="Hayes R.D."/>
            <person name="Ng V."/>
            <person name="Grigoriev I.V."/>
            <person name="Jackson S.A."/>
            <person name="Sutton T.D.S."/>
            <person name="Dobson A.D.W."/>
            <person name="Rama T."/>
        </authorList>
    </citation>
    <scope>NUCLEOTIDE SEQUENCE</scope>
    <source>
        <strain evidence="4">TRa3180A</strain>
    </source>
</reference>
<accession>A0A9P8CAL8</accession>
<keyword evidence="2" id="KW-0539">Nucleus</keyword>
<name>A0A9P8CAL8_9HELO</name>
<proteinExistence type="predicted"/>
<dbReference type="GO" id="GO:0008270">
    <property type="term" value="F:zinc ion binding"/>
    <property type="evidence" value="ECO:0007669"/>
    <property type="project" value="InterPro"/>
</dbReference>
<sequence length="630" mass="70313">MRLIGTSFRQPSSPRVVSISYLNATPLISLFHLAQSLLIWFHQLLTMAPTGSRTKTGCFTCRIRKKKCDEEKPFCLNCRSREIVCHAYDAKPAWMYGMRSWRIEVMQSKEASLIREAAETSYKLRRRSIRTPNVQNKGQRVTRAPNPSKVATTAHAFMGIPEMTPNNRNCLSSLEVNQGFDNTLAIAEFQPSLSLARSIGYIISPHIALPEEVDLLHSYLNIIFPLQYASLTNTSSCSRQWLFENLLHSPAFYSASASIASSFIALQTTPPPLLHRKKPSLPPQVFTLQSKALVGLRCHISTISTHESLAAMSKSELLKSGMQILGIIAQLISFQVINFTSGGWGVHLSAARRILGLFQNQFLPDYFRPFPTVAVSSDSEHKSQDVEGMDFFVGTFVWVDIIAGATFGPYQARLERREGFEYLDLLKMGRWELKNIMGCQTSVMIAIAEVTELERWTVGQAELDVKKLAAKVLAIENGLRRAIAVLQSSTSASTWGLARDDTKEISLIFAHAALIYLQTVASGPCPQTADTEENVERCLKYIEALPASLLIRICWPFTVAGSMATEVLYARFRAVLGRMGGQGDVSMTKAASIMEECWRWRAVEKGSGEGIGSWRWRNAMERLGVRILLT</sequence>
<evidence type="ECO:0000313" key="4">
    <source>
        <dbReference type="EMBL" id="KAG9240058.1"/>
    </source>
</evidence>
<dbReference type="InterPro" id="IPR021858">
    <property type="entry name" value="Fun_TF"/>
</dbReference>